<feature type="region of interest" description="Disordered" evidence="1">
    <location>
        <begin position="280"/>
        <end position="318"/>
    </location>
</feature>
<evidence type="ECO:0000313" key="3">
    <source>
        <dbReference type="Proteomes" id="UP000821837"/>
    </source>
</evidence>
<feature type="compositionally biased region" description="Low complexity" evidence="1">
    <location>
        <begin position="235"/>
        <end position="248"/>
    </location>
</feature>
<name>A0A9D4Q3S4_RHISA</name>
<gene>
    <name evidence="2" type="ORF">HPB52_023791</name>
</gene>
<dbReference type="AlphaFoldDB" id="A0A9D4Q3S4"/>
<accession>A0A9D4Q3S4</accession>
<dbReference type="EMBL" id="JABSTV010001249">
    <property type="protein sequence ID" value="KAH7963918.1"/>
    <property type="molecule type" value="Genomic_DNA"/>
</dbReference>
<comment type="caution">
    <text evidence="2">The sequence shown here is derived from an EMBL/GenBank/DDBJ whole genome shotgun (WGS) entry which is preliminary data.</text>
</comment>
<reference evidence="2" key="1">
    <citation type="journal article" date="2020" name="Cell">
        <title>Large-Scale Comparative Analyses of Tick Genomes Elucidate Their Genetic Diversity and Vector Capacities.</title>
        <authorList>
            <consortium name="Tick Genome and Microbiome Consortium (TIGMIC)"/>
            <person name="Jia N."/>
            <person name="Wang J."/>
            <person name="Shi W."/>
            <person name="Du L."/>
            <person name="Sun Y."/>
            <person name="Zhan W."/>
            <person name="Jiang J.F."/>
            <person name="Wang Q."/>
            <person name="Zhang B."/>
            <person name="Ji P."/>
            <person name="Bell-Sakyi L."/>
            <person name="Cui X.M."/>
            <person name="Yuan T.T."/>
            <person name="Jiang B.G."/>
            <person name="Yang W.F."/>
            <person name="Lam T.T."/>
            <person name="Chang Q.C."/>
            <person name="Ding S.J."/>
            <person name="Wang X.J."/>
            <person name="Zhu J.G."/>
            <person name="Ruan X.D."/>
            <person name="Zhao L."/>
            <person name="Wei J.T."/>
            <person name="Ye R.Z."/>
            <person name="Que T.C."/>
            <person name="Du C.H."/>
            <person name="Zhou Y.H."/>
            <person name="Cheng J.X."/>
            <person name="Dai P.F."/>
            <person name="Guo W.B."/>
            <person name="Han X.H."/>
            <person name="Huang E.J."/>
            <person name="Li L.F."/>
            <person name="Wei W."/>
            <person name="Gao Y.C."/>
            <person name="Liu J.Z."/>
            <person name="Shao H.Z."/>
            <person name="Wang X."/>
            <person name="Wang C.C."/>
            <person name="Yang T.C."/>
            <person name="Huo Q.B."/>
            <person name="Li W."/>
            <person name="Chen H.Y."/>
            <person name="Chen S.E."/>
            <person name="Zhou L.G."/>
            <person name="Ni X.B."/>
            <person name="Tian J.H."/>
            <person name="Sheng Y."/>
            <person name="Liu T."/>
            <person name="Pan Y.S."/>
            <person name="Xia L.Y."/>
            <person name="Li J."/>
            <person name="Zhao F."/>
            <person name="Cao W.C."/>
        </authorList>
    </citation>
    <scope>NUCLEOTIDE SEQUENCE</scope>
    <source>
        <strain evidence="2">Rsan-2018</strain>
    </source>
</reference>
<reference evidence="2" key="2">
    <citation type="submission" date="2021-09" db="EMBL/GenBank/DDBJ databases">
        <authorList>
            <person name="Jia N."/>
            <person name="Wang J."/>
            <person name="Shi W."/>
            <person name="Du L."/>
            <person name="Sun Y."/>
            <person name="Zhan W."/>
            <person name="Jiang J."/>
            <person name="Wang Q."/>
            <person name="Zhang B."/>
            <person name="Ji P."/>
            <person name="Sakyi L.B."/>
            <person name="Cui X."/>
            <person name="Yuan T."/>
            <person name="Jiang B."/>
            <person name="Yang W."/>
            <person name="Lam T.T.-Y."/>
            <person name="Chang Q."/>
            <person name="Ding S."/>
            <person name="Wang X."/>
            <person name="Zhu J."/>
            <person name="Ruan X."/>
            <person name="Zhao L."/>
            <person name="Wei J."/>
            <person name="Que T."/>
            <person name="Du C."/>
            <person name="Cheng J."/>
            <person name="Dai P."/>
            <person name="Han X."/>
            <person name="Huang E."/>
            <person name="Gao Y."/>
            <person name="Liu J."/>
            <person name="Shao H."/>
            <person name="Ye R."/>
            <person name="Li L."/>
            <person name="Wei W."/>
            <person name="Wang X."/>
            <person name="Wang C."/>
            <person name="Huo Q."/>
            <person name="Li W."/>
            <person name="Guo W."/>
            <person name="Chen H."/>
            <person name="Chen S."/>
            <person name="Zhou L."/>
            <person name="Zhou L."/>
            <person name="Ni X."/>
            <person name="Tian J."/>
            <person name="Zhou Y."/>
            <person name="Sheng Y."/>
            <person name="Liu T."/>
            <person name="Pan Y."/>
            <person name="Xia L."/>
            <person name="Li J."/>
            <person name="Zhao F."/>
            <person name="Cao W."/>
        </authorList>
    </citation>
    <scope>NUCLEOTIDE SEQUENCE</scope>
    <source>
        <strain evidence="2">Rsan-2018</strain>
        <tissue evidence="2">Larvae</tissue>
    </source>
</reference>
<sequence length="374" mass="40986">MSSWPRQHNICSYTPADRGVVRVESPSRSHAGEVRYLGRLCSCTLLLRGLTLHENNTHRDAVLVYRLPNHVPPAAIDNTWLLKMSSTLQPRPLERERGHLDTCALTSRFRGRLPLCVQGYASGPSTMEQRTRALRVHATSPTSRVTRPNLAPPFPQRLRLRTTGLTPMNLKSPVTQAARALVIFKNVLQVSSQPFSTRSFGVRILKVPGLPRSWCIGRKRRFFVIFGLGTGHIGSPHGGSHPPGADSPAVEGVSDTPRSRFSDGVAVSWQGYQRRTCWEPREACRGSPPTGTTQNTEGRNIPATDSNQDDDAQSSVSGTTGCGNPWCGLVVGLPRAPDSHFSHSCRGPCRRAARLVPVVEPSPSVTARRHNSSH</sequence>
<protein>
    <submittedName>
        <fullName evidence="2">Uncharacterized protein</fullName>
    </submittedName>
</protein>
<dbReference type="Proteomes" id="UP000821837">
    <property type="component" value="Chromosome 3"/>
</dbReference>
<evidence type="ECO:0000256" key="1">
    <source>
        <dbReference type="SAM" id="MobiDB-lite"/>
    </source>
</evidence>
<organism evidence="2 3">
    <name type="scientific">Rhipicephalus sanguineus</name>
    <name type="common">Brown dog tick</name>
    <name type="synonym">Ixodes sanguineus</name>
    <dbReference type="NCBI Taxonomy" id="34632"/>
    <lineage>
        <taxon>Eukaryota</taxon>
        <taxon>Metazoa</taxon>
        <taxon>Ecdysozoa</taxon>
        <taxon>Arthropoda</taxon>
        <taxon>Chelicerata</taxon>
        <taxon>Arachnida</taxon>
        <taxon>Acari</taxon>
        <taxon>Parasitiformes</taxon>
        <taxon>Ixodida</taxon>
        <taxon>Ixodoidea</taxon>
        <taxon>Ixodidae</taxon>
        <taxon>Rhipicephalinae</taxon>
        <taxon>Rhipicephalus</taxon>
        <taxon>Rhipicephalus</taxon>
    </lineage>
</organism>
<feature type="compositionally biased region" description="Polar residues" evidence="1">
    <location>
        <begin position="289"/>
        <end position="306"/>
    </location>
</feature>
<feature type="region of interest" description="Disordered" evidence="1">
    <location>
        <begin position="235"/>
        <end position="261"/>
    </location>
</feature>
<evidence type="ECO:0000313" key="2">
    <source>
        <dbReference type="EMBL" id="KAH7963918.1"/>
    </source>
</evidence>
<keyword evidence="3" id="KW-1185">Reference proteome</keyword>
<proteinExistence type="predicted"/>